<proteinExistence type="predicted"/>
<dbReference type="Pfam" id="PF18347">
    <property type="entry name" value="DUF5606"/>
    <property type="match status" value="1"/>
</dbReference>
<dbReference type="Gene3D" id="2.30.30.730">
    <property type="match status" value="1"/>
</dbReference>
<evidence type="ECO:0000259" key="1">
    <source>
        <dbReference type="Pfam" id="PF18347"/>
    </source>
</evidence>
<dbReference type="InterPro" id="IPR049282">
    <property type="entry name" value="BVU_3817_N_sf"/>
</dbReference>
<dbReference type="Proteomes" id="UP001500298">
    <property type="component" value="Unassembled WGS sequence"/>
</dbReference>
<dbReference type="InterPro" id="IPR041218">
    <property type="entry name" value="DUF5606"/>
</dbReference>
<dbReference type="Gene3D" id="1.10.10.1650">
    <property type="match status" value="1"/>
</dbReference>
<reference evidence="4" key="1">
    <citation type="journal article" date="2019" name="Int. J. Syst. Evol. Microbiol.">
        <title>The Global Catalogue of Microorganisms (GCM) 10K type strain sequencing project: providing services to taxonomists for standard genome sequencing and annotation.</title>
        <authorList>
            <consortium name="The Broad Institute Genomics Platform"/>
            <consortium name="The Broad Institute Genome Sequencing Center for Infectious Disease"/>
            <person name="Wu L."/>
            <person name="Ma J."/>
        </authorList>
    </citation>
    <scope>NUCLEOTIDE SEQUENCE [LARGE SCALE GENOMIC DNA]</scope>
    <source>
        <strain evidence="4">JCM 18326</strain>
    </source>
</reference>
<protein>
    <recommendedName>
        <fullName evidence="5">DUF5606 domain-containing protein</fullName>
    </recommendedName>
</protein>
<evidence type="ECO:0000259" key="2">
    <source>
        <dbReference type="Pfam" id="PF21186"/>
    </source>
</evidence>
<evidence type="ECO:0008006" key="5">
    <source>
        <dbReference type="Google" id="ProtNLM"/>
    </source>
</evidence>
<sequence length="142" mass="15896">MKLRDVAAIAGKPGLYKILKPTRTGVIVEEIGGTKKMVVNANQRISVLQEISIYVVGEAEESIPLEDAFKMIHEKCEGKADVNVADEASLREFMEDALPNYDQARVYNSDIKKLVNWYNLLAANYPEVFEDDEEEATEEGAE</sequence>
<keyword evidence="4" id="KW-1185">Reference proteome</keyword>
<dbReference type="RefSeq" id="WP_345374754.1">
    <property type="nucleotide sequence ID" value="NZ_BAABJX010000062.1"/>
</dbReference>
<comment type="caution">
    <text evidence="3">The sequence shown here is derived from an EMBL/GenBank/DDBJ whole genome shotgun (WGS) entry which is preliminary data.</text>
</comment>
<evidence type="ECO:0000313" key="3">
    <source>
        <dbReference type="EMBL" id="GAA4849827.1"/>
    </source>
</evidence>
<dbReference type="EMBL" id="BAABJX010000062">
    <property type="protein sequence ID" value="GAA4849827.1"/>
    <property type="molecule type" value="Genomic_DNA"/>
</dbReference>
<feature type="domain" description="DUF6852" evidence="2">
    <location>
        <begin position="51"/>
        <end position="121"/>
    </location>
</feature>
<accession>A0ABP9DP04</accession>
<dbReference type="Pfam" id="PF21186">
    <property type="entry name" value="DUF6852"/>
    <property type="match status" value="1"/>
</dbReference>
<evidence type="ECO:0000313" key="4">
    <source>
        <dbReference type="Proteomes" id="UP001500298"/>
    </source>
</evidence>
<feature type="domain" description="DUF5606" evidence="1">
    <location>
        <begin position="3"/>
        <end position="48"/>
    </location>
</feature>
<name>A0ABP9DP04_9BACT</name>
<dbReference type="InterPro" id="IPR049280">
    <property type="entry name" value="DUF6852"/>
</dbReference>
<organism evidence="3 4">
    <name type="scientific">Algivirga pacifica</name>
    <dbReference type="NCBI Taxonomy" id="1162670"/>
    <lineage>
        <taxon>Bacteria</taxon>
        <taxon>Pseudomonadati</taxon>
        <taxon>Bacteroidota</taxon>
        <taxon>Cytophagia</taxon>
        <taxon>Cytophagales</taxon>
        <taxon>Flammeovirgaceae</taxon>
        <taxon>Algivirga</taxon>
    </lineage>
</organism>
<gene>
    <name evidence="3" type="ORF">GCM10023331_38160</name>
</gene>
<dbReference type="InterPro" id="IPR049281">
    <property type="entry name" value="BVU_3817-like_C_sf"/>
</dbReference>